<feature type="transmembrane region" description="Helical" evidence="1">
    <location>
        <begin position="20"/>
        <end position="39"/>
    </location>
</feature>
<dbReference type="EMBL" id="RWGY01000026">
    <property type="protein sequence ID" value="TVU21943.1"/>
    <property type="molecule type" value="Genomic_DNA"/>
</dbReference>
<keyword evidence="3" id="KW-1185">Reference proteome</keyword>
<organism evidence="2 3">
    <name type="scientific">Eragrostis curvula</name>
    <name type="common">weeping love grass</name>
    <dbReference type="NCBI Taxonomy" id="38414"/>
    <lineage>
        <taxon>Eukaryota</taxon>
        <taxon>Viridiplantae</taxon>
        <taxon>Streptophyta</taxon>
        <taxon>Embryophyta</taxon>
        <taxon>Tracheophyta</taxon>
        <taxon>Spermatophyta</taxon>
        <taxon>Magnoliopsida</taxon>
        <taxon>Liliopsida</taxon>
        <taxon>Poales</taxon>
        <taxon>Poaceae</taxon>
        <taxon>PACMAD clade</taxon>
        <taxon>Chloridoideae</taxon>
        <taxon>Eragrostideae</taxon>
        <taxon>Eragrostidinae</taxon>
        <taxon>Eragrostis</taxon>
    </lineage>
</organism>
<evidence type="ECO:0000313" key="2">
    <source>
        <dbReference type="EMBL" id="TVU21943.1"/>
    </source>
</evidence>
<dbReference type="Proteomes" id="UP000324897">
    <property type="component" value="Unassembled WGS sequence"/>
</dbReference>
<name>A0A5J9UE07_9POAL</name>
<keyword evidence="1" id="KW-1133">Transmembrane helix</keyword>
<dbReference type="AlphaFoldDB" id="A0A5J9UE07"/>
<protein>
    <submittedName>
        <fullName evidence="2">Uncharacterized protein</fullName>
    </submittedName>
</protein>
<keyword evidence="1" id="KW-0812">Transmembrane</keyword>
<proteinExistence type="predicted"/>
<accession>A0A5J9UE07</accession>
<evidence type="ECO:0000313" key="3">
    <source>
        <dbReference type="Proteomes" id="UP000324897"/>
    </source>
</evidence>
<gene>
    <name evidence="2" type="ORF">EJB05_31614</name>
</gene>
<reference evidence="2 3" key="1">
    <citation type="journal article" date="2019" name="Sci. Rep.">
        <title>A high-quality genome of Eragrostis curvula grass provides insights into Poaceae evolution and supports new strategies to enhance forage quality.</title>
        <authorList>
            <person name="Carballo J."/>
            <person name="Santos B.A.C.M."/>
            <person name="Zappacosta D."/>
            <person name="Garbus I."/>
            <person name="Selva J.P."/>
            <person name="Gallo C.A."/>
            <person name="Diaz A."/>
            <person name="Albertini E."/>
            <person name="Caccamo M."/>
            <person name="Echenique V."/>
        </authorList>
    </citation>
    <scope>NUCLEOTIDE SEQUENCE [LARGE SCALE GENOMIC DNA]</scope>
    <source>
        <strain evidence="3">cv. Victoria</strain>
        <tissue evidence="2">Leaf</tissue>
    </source>
</reference>
<evidence type="ECO:0000256" key="1">
    <source>
        <dbReference type="SAM" id="Phobius"/>
    </source>
</evidence>
<sequence>MSRISVGNNFDKHLHGHSVVEFLFLFSGLSLVSTHLFFVSVDFENMQSLCGAFGN</sequence>
<dbReference type="Gramene" id="TVU21943">
    <property type="protein sequence ID" value="TVU21943"/>
    <property type="gene ID" value="EJB05_31614"/>
</dbReference>
<keyword evidence="1" id="KW-0472">Membrane</keyword>
<comment type="caution">
    <text evidence="2">The sequence shown here is derived from an EMBL/GenBank/DDBJ whole genome shotgun (WGS) entry which is preliminary data.</text>
</comment>